<reference evidence="1 2" key="1">
    <citation type="submission" date="2018-06" db="EMBL/GenBank/DDBJ databases">
        <title>Genome Sequence of the Brown Rot Fungal Pathogen Monilinia fructigena.</title>
        <authorList>
            <person name="Landi L."/>
            <person name="De Miccolis Angelini R.M."/>
            <person name="Pollastro S."/>
            <person name="Abate D."/>
            <person name="Faretra F."/>
            <person name="Romanazzi G."/>
        </authorList>
    </citation>
    <scope>NUCLEOTIDE SEQUENCE [LARGE SCALE GENOMIC DNA]</scope>
    <source>
        <strain evidence="1 2">Mfrg269</strain>
    </source>
</reference>
<dbReference type="EMBL" id="QKRW01000004">
    <property type="protein sequence ID" value="RAL67326.1"/>
    <property type="molecule type" value="Genomic_DNA"/>
</dbReference>
<keyword evidence="2" id="KW-1185">Reference proteome</keyword>
<evidence type="ECO:0000313" key="1">
    <source>
        <dbReference type="EMBL" id="RAL67326.1"/>
    </source>
</evidence>
<comment type="caution">
    <text evidence="1">The sequence shown here is derived from an EMBL/GenBank/DDBJ whole genome shotgun (WGS) entry which is preliminary data.</text>
</comment>
<name>A0A395J4X0_9HELO</name>
<dbReference type="Proteomes" id="UP000249056">
    <property type="component" value="Unassembled WGS sequence"/>
</dbReference>
<evidence type="ECO:0000313" key="2">
    <source>
        <dbReference type="Proteomes" id="UP000249056"/>
    </source>
</evidence>
<accession>A0A395J4X0</accession>
<gene>
    <name evidence="1" type="ORF">DID88_008086</name>
</gene>
<proteinExistence type="predicted"/>
<sequence length="96" mass="10846">MDAMSFCFFRDTHIYITIKLITILNHKSATLSCPVILSYHSLSNPLSFLTFTILVKSAEFHNNSRPVLPCPSYANTTSAELSLQIVDHLNQDIPIY</sequence>
<organism evidence="1 2">
    <name type="scientific">Monilinia fructigena</name>
    <dbReference type="NCBI Taxonomy" id="38457"/>
    <lineage>
        <taxon>Eukaryota</taxon>
        <taxon>Fungi</taxon>
        <taxon>Dikarya</taxon>
        <taxon>Ascomycota</taxon>
        <taxon>Pezizomycotina</taxon>
        <taxon>Leotiomycetes</taxon>
        <taxon>Helotiales</taxon>
        <taxon>Sclerotiniaceae</taxon>
        <taxon>Monilinia</taxon>
    </lineage>
</organism>
<dbReference type="AlphaFoldDB" id="A0A395J4X0"/>
<protein>
    <submittedName>
        <fullName evidence="1">Uncharacterized protein</fullName>
    </submittedName>
</protein>